<keyword evidence="3" id="KW-1185">Reference proteome</keyword>
<name>A0A016TRQ3_9BILA</name>
<gene>
    <name evidence="2" type="primary">Acey_s0084.g1757</name>
    <name evidence="2" type="ORF">Y032_0084g1757</name>
</gene>
<evidence type="ECO:0000313" key="3">
    <source>
        <dbReference type="Proteomes" id="UP000024635"/>
    </source>
</evidence>
<reference evidence="3" key="1">
    <citation type="journal article" date="2015" name="Nat. Genet.">
        <title>The genome and transcriptome of the zoonotic hookworm Ancylostoma ceylanicum identify infection-specific gene families.</title>
        <authorList>
            <person name="Schwarz E.M."/>
            <person name="Hu Y."/>
            <person name="Antoshechkin I."/>
            <person name="Miller M.M."/>
            <person name="Sternberg P.W."/>
            <person name="Aroian R.V."/>
        </authorList>
    </citation>
    <scope>NUCLEOTIDE SEQUENCE</scope>
    <source>
        <strain evidence="3">HY135</strain>
    </source>
</reference>
<feature type="transmembrane region" description="Helical" evidence="1">
    <location>
        <begin position="20"/>
        <end position="43"/>
    </location>
</feature>
<dbReference type="EMBL" id="JARK01001420">
    <property type="protein sequence ID" value="EYC05058.1"/>
    <property type="molecule type" value="Genomic_DNA"/>
</dbReference>
<keyword evidence="1" id="KW-1133">Transmembrane helix</keyword>
<keyword evidence="1" id="KW-0472">Membrane</keyword>
<comment type="caution">
    <text evidence="2">The sequence shown here is derived from an EMBL/GenBank/DDBJ whole genome shotgun (WGS) entry which is preliminary data.</text>
</comment>
<keyword evidence="1" id="KW-0812">Transmembrane</keyword>
<proteinExistence type="predicted"/>
<accession>A0A016TRQ3</accession>
<sequence>MNSFAALFHQFCSHLSVQHLRLFINIVGAIQVGGLTTSGVFIVKFSPSMQNYNRNVEIQIVYGSRERLCGSCKKEIWKPGPSNLASEYPQTSRALEEWEEYLSSVSFLPLDGGKDKE</sequence>
<dbReference type="Proteomes" id="UP000024635">
    <property type="component" value="Unassembled WGS sequence"/>
</dbReference>
<dbReference type="AlphaFoldDB" id="A0A016TRQ3"/>
<evidence type="ECO:0000313" key="2">
    <source>
        <dbReference type="EMBL" id="EYC05058.1"/>
    </source>
</evidence>
<organism evidence="2 3">
    <name type="scientific">Ancylostoma ceylanicum</name>
    <dbReference type="NCBI Taxonomy" id="53326"/>
    <lineage>
        <taxon>Eukaryota</taxon>
        <taxon>Metazoa</taxon>
        <taxon>Ecdysozoa</taxon>
        <taxon>Nematoda</taxon>
        <taxon>Chromadorea</taxon>
        <taxon>Rhabditida</taxon>
        <taxon>Rhabditina</taxon>
        <taxon>Rhabditomorpha</taxon>
        <taxon>Strongyloidea</taxon>
        <taxon>Ancylostomatidae</taxon>
        <taxon>Ancylostomatinae</taxon>
        <taxon>Ancylostoma</taxon>
    </lineage>
</organism>
<protein>
    <submittedName>
        <fullName evidence="2">Uncharacterized protein</fullName>
    </submittedName>
</protein>
<evidence type="ECO:0000256" key="1">
    <source>
        <dbReference type="SAM" id="Phobius"/>
    </source>
</evidence>